<sequence length="36" mass="3918">MATGGKLTTILSIDWWRSERANSGCDSRLPRSPTPG</sequence>
<dbReference type="Gramene" id="OMP11389">
    <property type="protein sequence ID" value="OMP11389"/>
    <property type="gene ID" value="CCACVL1_00548"/>
</dbReference>
<dbReference type="Proteomes" id="UP000188268">
    <property type="component" value="Unassembled WGS sequence"/>
</dbReference>
<gene>
    <name evidence="1" type="ORF">CCACVL1_00548</name>
</gene>
<organism evidence="1 2">
    <name type="scientific">Corchorus capsularis</name>
    <name type="common">Jute</name>
    <dbReference type="NCBI Taxonomy" id="210143"/>
    <lineage>
        <taxon>Eukaryota</taxon>
        <taxon>Viridiplantae</taxon>
        <taxon>Streptophyta</taxon>
        <taxon>Embryophyta</taxon>
        <taxon>Tracheophyta</taxon>
        <taxon>Spermatophyta</taxon>
        <taxon>Magnoliopsida</taxon>
        <taxon>eudicotyledons</taxon>
        <taxon>Gunneridae</taxon>
        <taxon>Pentapetalae</taxon>
        <taxon>rosids</taxon>
        <taxon>malvids</taxon>
        <taxon>Malvales</taxon>
        <taxon>Malvaceae</taxon>
        <taxon>Grewioideae</taxon>
        <taxon>Apeibeae</taxon>
        <taxon>Corchorus</taxon>
    </lineage>
</organism>
<name>A0A1R3KWK6_COCAP</name>
<evidence type="ECO:0000313" key="2">
    <source>
        <dbReference type="Proteomes" id="UP000188268"/>
    </source>
</evidence>
<protein>
    <submittedName>
        <fullName evidence="1">Uncharacterized protein</fullName>
    </submittedName>
</protein>
<reference evidence="1 2" key="1">
    <citation type="submission" date="2013-09" db="EMBL/GenBank/DDBJ databases">
        <title>Corchorus capsularis genome sequencing.</title>
        <authorList>
            <person name="Alam M."/>
            <person name="Haque M.S."/>
            <person name="Islam M.S."/>
            <person name="Emdad E.M."/>
            <person name="Islam M.M."/>
            <person name="Ahmed B."/>
            <person name="Halim A."/>
            <person name="Hossen Q.M.M."/>
            <person name="Hossain M.Z."/>
            <person name="Ahmed R."/>
            <person name="Khan M.M."/>
            <person name="Islam R."/>
            <person name="Rashid M.M."/>
            <person name="Khan S.A."/>
            <person name="Rahman M.S."/>
            <person name="Alam M."/>
        </authorList>
    </citation>
    <scope>NUCLEOTIDE SEQUENCE [LARGE SCALE GENOMIC DNA]</scope>
    <source>
        <strain evidence="2">cv. CVL-1</strain>
        <tissue evidence="1">Whole seedling</tissue>
    </source>
</reference>
<evidence type="ECO:0000313" key="1">
    <source>
        <dbReference type="EMBL" id="OMP11389.1"/>
    </source>
</evidence>
<dbReference type="AlphaFoldDB" id="A0A1R3KWK6"/>
<comment type="caution">
    <text evidence="1">The sequence shown here is derived from an EMBL/GenBank/DDBJ whole genome shotgun (WGS) entry which is preliminary data.</text>
</comment>
<accession>A0A1R3KWK6</accession>
<proteinExistence type="predicted"/>
<keyword evidence="2" id="KW-1185">Reference proteome</keyword>
<dbReference type="EMBL" id="AWWV01001339">
    <property type="protein sequence ID" value="OMP11389.1"/>
    <property type="molecule type" value="Genomic_DNA"/>
</dbReference>